<keyword evidence="5 6" id="KW-0539">Nucleus</keyword>
<dbReference type="InterPro" id="IPR006458">
    <property type="entry name" value="Ovate_C"/>
</dbReference>
<name>A0A843TVM7_COLES</name>
<dbReference type="InterPro" id="IPR038933">
    <property type="entry name" value="Ovate"/>
</dbReference>
<reference evidence="9" key="1">
    <citation type="submission" date="2017-07" db="EMBL/GenBank/DDBJ databases">
        <title>Taro Niue Genome Assembly and Annotation.</title>
        <authorList>
            <person name="Atibalentja N."/>
            <person name="Keating K."/>
            <person name="Fields C.J."/>
        </authorList>
    </citation>
    <scope>NUCLEOTIDE SEQUENCE</scope>
    <source>
        <strain evidence="9">Niue_2</strain>
        <tissue evidence="9">Leaf</tissue>
    </source>
</reference>
<evidence type="ECO:0000256" key="3">
    <source>
        <dbReference type="ARBA" id="ARBA00023015"/>
    </source>
</evidence>
<evidence type="ECO:0000256" key="5">
    <source>
        <dbReference type="ARBA" id="ARBA00023242"/>
    </source>
</evidence>
<evidence type="ECO:0000256" key="4">
    <source>
        <dbReference type="ARBA" id="ARBA00023163"/>
    </source>
</evidence>
<dbReference type="Proteomes" id="UP000652761">
    <property type="component" value="Unassembled WGS sequence"/>
</dbReference>
<dbReference type="GO" id="GO:0045892">
    <property type="term" value="P:negative regulation of DNA-templated transcription"/>
    <property type="evidence" value="ECO:0007669"/>
    <property type="project" value="UniProtKB-UniRule"/>
</dbReference>
<keyword evidence="2 6" id="KW-0678">Repressor</keyword>
<evidence type="ECO:0000256" key="6">
    <source>
        <dbReference type="RuleBase" id="RU367028"/>
    </source>
</evidence>
<keyword evidence="3 6" id="KW-0805">Transcription regulation</keyword>
<keyword evidence="10" id="KW-1185">Reference proteome</keyword>
<evidence type="ECO:0000313" key="9">
    <source>
        <dbReference type="EMBL" id="MQL75155.1"/>
    </source>
</evidence>
<evidence type="ECO:0000256" key="1">
    <source>
        <dbReference type="ARBA" id="ARBA00004123"/>
    </source>
</evidence>
<evidence type="ECO:0000313" key="10">
    <source>
        <dbReference type="Proteomes" id="UP000652761"/>
    </source>
</evidence>
<dbReference type="PROSITE" id="PS51754">
    <property type="entry name" value="OVATE"/>
    <property type="match status" value="1"/>
</dbReference>
<proteinExistence type="predicted"/>
<feature type="compositionally biased region" description="Basic residues" evidence="7">
    <location>
        <begin position="235"/>
        <end position="253"/>
    </location>
</feature>
<feature type="region of interest" description="Disordered" evidence="7">
    <location>
        <begin position="163"/>
        <end position="210"/>
    </location>
</feature>
<feature type="region of interest" description="Disordered" evidence="7">
    <location>
        <begin position="229"/>
        <end position="277"/>
    </location>
</feature>
<accession>A0A843TVM7</accession>
<protein>
    <recommendedName>
        <fullName evidence="6">Transcription repressor</fullName>
    </recommendedName>
    <alternativeName>
        <fullName evidence="6">Ovate family protein</fullName>
    </alternativeName>
</protein>
<organism evidence="9 10">
    <name type="scientific">Colocasia esculenta</name>
    <name type="common">Wild taro</name>
    <name type="synonym">Arum esculentum</name>
    <dbReference type="NCBI Taxonomy" id="4460"/>
    <lineage>
        <taxon>Eukaryota</taxon>
        <taxon>Viridiplantae</taxon>
        <taxon>Streptophyta</taxon>
        <taxon>Embryophyta</taxon>
        <taxon>Tracheophyta</taxon>
        <taxon>Spermatophyta</taxon>
        <taxon>Magnoliopsida</taxon>
        <taxon>Liliopsida</taxon>
        <taxon>Araceae</taxon>
        <taxon>Aroideae</taxon>
        <taxon>Colocasieae</taxon>
        <taxon>Colocasia</taxon>
    </lineage>
</organism>
<dbReference type="OrthoDB" id="1928390at2759"/>
<dbReference type="AlphaFoldDB" id="A0A843TVM7"/>
<dbReference type="GO" id="GO:0005634">
    <property type="term" value="C:nucleus"/>
    <property type="evidence" value="ECO:0007669"/>
    <property type="project" value="UniProtKB-SubCell"/>
</dbReference>
<keyword evidence="4 6" id="KW-0804">Transcription</keyword>
<dbReference type="NCBIfam" id="TIGR01568">
    <property type="entry name" value="A_thal_3678"/>
    <property type="match status" value="1"/>
</dbReference>
<dbReference type="PANTHER" id="PTHR33057:SF17">
    <property type="entry name" value="TRANSCRIPTION REPRESSOR OFP8"/>
    <property type="match status" value="1"/>
</dbReference>
<sequence>MERGRLKQRLSQMFRASLRSSCSISSRDVADAVQEPIFVSRRYDGDDDEEVLPGLDRSLSLPPASLGSLLYGRTVAPAASQRLSVDCSCRPGAMALESLKKLKKKERRMPKIGASYEAGDGRTCPPASPVSPSPSYYYLKQMEEEMEREEKWLAAKKKKEIKEKRKGKKLLSNGYGFTSSSSEGSDNDDVGDCFSSDGAGGASRDGKVLRERDKDTEVLFSSRSISSDSSEFYHTSRRHTRNKKRTSRGHQKPRRGDGTTGRSRHSSRDDGFRPLVSISSSATGTKAAAALLTEEEDMGIRKEGFAVEKESSDPYEDFRSSMLEMIVEKQMFGAAELEHLLRCYLALNNPCHHPIIVEVFSEIWETLFRN</sequence>
<evidence type="ECO:0000256" key="7">
    <source>
        <dbReference type="SAM" id="MobiDB-lite"/>
    </source>
</evidence>
<gene>
    <name evidence="9" type="ORF">Taro_007513</name>
</gene>
<comment type="caution">
    <text evidence="9">The sequence shown here is derived from an EMBL/GenBank/DDBJ whole genome shotgun (WGS) entry which is preliminary data.</text>
</comment>
<feature type="domain" description="OVATE" evidence="8">
    <location>
        <begin position="307"/>
        <end position="366"/>
    </location>
</feature>
<evidence type="ECO:0000259" key="8">
    <source>
        <dbReference type="PROSITE" id="PS51754"/>
    </source>
</evidence>
<comment type="subcellular location">
    <subcellularLocation>
        <location evidence="1 6">Nucleus</location>
    </subcellularLocation>
</comment>
<evidence type="ECO:0000256" key="2">
    <source>
        <dbReference type="ARBA" id="ARBA00022491"/>
    </source>
</evidence>
<dbReference type="PANTHER" id="PTHR33057">
    <property type="entry name" value="TRANSCRIPTION REPRESSOR OFP7-RELATED"/>
    <property type="match status" value="1"/>
</dbReference>
<dbReference type="Pfam" id="PF04844">
    <property type="entry name" value="Ovate"/>
    <property type="match status" value="1"/>
</dbReference>
<feature type="compositionally biased region" description="Polar residues" evidence="7">
    <location>
        <begin position="175"/>
        <end position="184"/>
    </location>
</feature>
<comment type="function">
    <text evidence="6">Transcriptional repressor that regulates multiple aspects of plant growth and development.</text>
</comment>
<dbReference type="EMBL" id="NMUH01000238">
    <property type="protein sequence ID" value="MQL75155.1"/>
    <property type="molecule type" value="Genomic_DNA"/>
</dbReference>